<keyword evidence="1" id="KW-0732">Signal</keyword>
<reference evidence="2 3" key="1">
    <citation type="submission" date="2014-12" db="EMBL/GenBank/DDBJ databases">
        <title>Complete genome sequence of Streptomyces vietnamensis strain GIMV4.0001, a genetic manipulable producer of the benzoisochromanequinone antibiotic granaticin.</title>
        <authorList>
            <person name="Deng M.R."/>
            <person name="Guo J."/>
            <person name="Ma L.Y."/>
            <person name="Feng G.D."/>
            <person name="Mo C.Y."/>
            <person name="Zhu H.H."/>
        </authorList>
    </citation>
    <scope>NUCLEOTIDE SEQUENCE [LARGE SCALE GENOMIC DNA]</scope>
    <source>
        <strain evidence="3">GIMV4.0001</strain>
    </source>
</reference>
<dbReference type="HOGENOM" id="CLU_2412049_0_0_11"/>
<feature type="chain" id="PRO_5002118031" description="Secreted protein" evidence="1">
    <location>
        <begin position="29"/>
        <end position="92"/>
    </location>
</feature>
<sequence length="92" mass="9747">MHIKQIFSVVVGLALAASVLLFAPMSQAATPSVTDPCAGQPILTKIHCLAGKPSARSLLNYYCQVAVSIGLVTHNNPQLEAYKICSKIVPVK</sequence>
<accession>A0A0B5HWQ0</accession>
<gene>
    <name evidence="2" type="ORF">SVTN_10950</name>
</gene>
<evidence type="ECO:0008006" key="4">
    <source>
        <dbReference type="Google" id="ProtNLM"/>
    </source>
</evidence>
<protein>
    <recommendedName>
        <fullName evidence="4">Secreted protein</fullName>
    </recommendedName>
</protein>
<evidence type="ECO:0000313" key="3">
    <source>
        <dbReference type="Proteomes" id="UP000031774"/>
    </source>
</evidence>
<dbReference type="AlphaFoldDB" id="A0A0B5HWQ0"/>
<dbReference type="RefSeq" id="WP_041128920.1">
    <property type="nucleotide sequence ID" value="NZ_CP010407.1"/>
</dbReference>
<dbReference type="EMBL" id="CP010407">
    <property type="protein sequence ID" value="AJF64871.1"/>
    <property type="molecule type" value="Genomic_DNA"/>
</dbReference>
<feature type="signal peptide" evidence="1">
    <location>
        <begin position="1"/>
        <end position="28"/>
    </location>
</feature>
<dbReference type="KEGG" id="svt:SVTN_10950"/>
<organism evidence="2 3">
    <name type="scientific">Streptomyces vietnamensis</name>
    <dbReference type="NCBI Taxonomy" id="362257"/>
    <lineage>
        <taxon>Bacteria</taxon>
        <taxon>Bacillati</taxon>
        <taxon>Actinomycetota</taxon>
        <taxon>Actinomycetes</taxon>
        <taxon>Kitasatosporales</taxon>
        <taxon>Streptomycetaceae</taxon>
        <taxon>Streptomyces</taxon>
    </lineage>
</organism>
<name>A0A0B5HWQ0_9ACTN</name>
<dbReference type="Proteomes" id="UP000031774">
    <property type="component" value="Chromosome"/>
</dbReference>
<keyword evidence="3" id="KW-1185">Reference proteome</keyword>
<proteinExistence type="predicted"/>
<evidence type="ECO:0000256" key="1">
    <source>
        <dbReference type="SAM" id="SignalP"/>
    </source>
</evidence>
<evidence type="ECO:0000313" key="2">
    <source>
        <dbReference type="EMBL" id="AJF64871.1"/>
    </source>
</evidence>